<comment type="caution">
    <text evidence="3">The sequence shown here is derived from an EMBL/GenBank/DDBJ whole genome shotgun (WGS) entry which is preliminary data.</text>
</comment>
<dbReference type="AlphaFoldDB" id="A0A397VH04"/>
<organism evidence="3 4">
    <name type="scientific">Gigaspora rosea</name>
    <dbReference type="NCBI Taxonomy" id="44941"/>
    <lineage>
        <taxon>Eukaryota</taxon>
        <taxon>Fungi</taxon>
        <taxon>Fungi incertae sedis</taxon>
        <taxon>Mucoromycota</taxon>
        <taxon>Glomeromycotina</taxon>
        <taxon>Glomeromycetes</taxon>
        <taxon>Diversisporales</taxon>
        <taxon>Gigasporaceae</taxon>
        <taxon>Gigaspora</taxon>
    </lineage>
</organism>
<dbReference type="PANTHER" id="PTHR31668:SF30">
    <property type="entry name" value="ZN(II)2CYS6 TRANSCRIPTION FACTOR (EUROFUNG)"/>
    <property type="match status" value="1"/>
</dbReference>
<accession>A0A397VH04</accession>
<dbReference type="Gene3D" id="4.10.240.10">
    <property type="entry name" value="Zn(2)-C6 fungal-type DNA-binding domain"/>
    <property type="match status" value="1"/>
</dbReference>
<dbReference type="SMART" id="SM00066">
    <property type="entry name" value="GAL4"/>
    <property type="match status" value="1"/>
</dbReference>
<dbReference type="PANTHER" id="PTHR31668">
    <property type="entry name" value="GLUCOSE TRANSPORT TRANSCRIPTION REGULATOR RGT1-RELATED-RELATED"/>
    <property type="match status" value="1"/>
</dbReference>
<keyword evidence="1" id="KW-0539">Nucleus</keyword>
<dbReference type="InterPro" id="IPR001138">
    <property type="entry name" value="Zn2Cys6_DnaBD"/>
</dbReference>
<dbReference type="SUPFAM" id="SSF57701">
    <property type="entry name" value="Zn2/Cys6 DNA-binding domain"/>
    <property type="match status" value="1"/>
</dbReference>
<dbReference type="Proteomes" id="UP000266673">
    <property type="component" value="Unassembled WGS sequence"/>
</dbReference>
<sequence>MSFQERVYVSKACTNCQMRHEKCSPHVPCRNCVRHNFDCVFNYTYKKRGRKSKKRVDTISSIQIQENGLSSNQNQQLCNKMENSTQNHALLSYDASEQTIISNDLNQEQFHPFNDITQRIDFLPQGNENSNSQNIIFANYVTNNTENIQSFPYDYVSATSLFNDHLNHPSITESYNPDYNQYFYNLSSETYYDMNYYNNDYYGIDYYENDYYGIDYYDNVDSLSFNNDGGYKL</sequence>
<gene>
    <name evidence="3" type="ORF">C2G38_2035374</name>
</gene>
<dbReference type="Pfam" id="PF00172">
    <property type="entry name" value="Zn_clus"/>
    <property type="match status" value="1"/>
</dbReference>
<dbReference type="CDD" id="cd00067">
    <property type="entry name" value="GAL4"/>
    <property type="match status" value="1"/>
</dbReference>
<evidence type="ECO:0000256" key="1">
    <source>
        <dbReference type="ARBA" id="ARBA00023242"/>
    </source>
</evidence>
<reference evidence="3 4" key="1">
    <citation type="submission" date="2018-06" db="EMBL/GenBank/DDBJ databases">
        <title>Comparative genomics reveals the genomic features of Rhizophagus irregularis, R. cerebriforme, R. diaphanum and Gigaspora rosea, and their symbiotic lifestyle signature.</title>
        <authorList>
            <person name="Morin E."/>
            <person name="San Clemente H."/>
            <person name="Chen E.C.H."/>
            <person name="De La Providencia I."/>
            <person name="Hainaut M."/>
            <person name="Kuo A."/>
            <person name="Kohler A."/>
            <person name="Murat C."/>
            <person name="Tang N."/>
            <person name="Roy S."/>
            <person name="Loubradou J."/>
            <person name="Henrissat B."/>
            <person name="Grigoriev I.V."/>
            <person name="Corradi N."/>
            <person name="Roux C."/>
            <person name="Martin F.M."/>
        </authorList>
    </citation>
    <scope>NUCLEOTIDE SEQUENCE [LARGE SCALE GENOMIC DNA]</scope>
    <source>
        <strain evidence="3 4">DAOM 194757</strain>
    </source>
</reference>
<dbReference type="PROSITE" id="PS50048">
    <property type="entry name" value="ZN2_CY6_FUNGAL_2"/>
    <property type="match status" value="1"/>
</dbReference>
<dbReference type="GO" id="GO:0008270">
    <property type="term" value="F:zinc ion binding"/>
    <property type="evidence" value="ECO:0007669"/>
    <property type="project" value="InterPro"/>
</dbReference>
<keyword evidence="4" id="KW-1185">Reference proteome</keyword>
<dbReference type="EMBL" id="QKWP01000426">
    <property type="protein sequence ID" value="RIB20289.1"/>
    <property type="molecule type" value="Genomic_DNA"/>
</dbReference>
<feature type="domain" description="Zn(2)-C6 fungal-type" evidence="2">
    <location>
        <begin position="12"/>
        <end position="41"/>
    </location>
</feature>
<dbReference type="GO" id="GO:0000981">
    <property type="term" value="F:DNA-binding transcription factor activity, RNA polymerase II-specific"/>
    <property type="evidence" value="ECO:0007669"/>
    <property type="project" value="InterPro"/>
</dbReference>
<evidence type="ECO:0000313" key="3">
    <source>
        <dbReference type="EMBL" id="RIB20289.1"/>
    </source>
</evidence>
<evidence type="ECO:0000313" key="4">
    <source>
        <dbReference type="Proteomes" id="UP000266673"/>
    </source>
</evidence>
<dbReference type="InterPro" id="IPR050797">
    <property type="entry name" value="Carb_Metab_Trans_Reg"/>
</dbReference>
<evidence type="ECO:0000259" key="2">
    <source>
        <dbReference type="PROSITE" id="PS50048"/>
    </source>
</evidence>
<dbReference type="InterPro" id="IPR036864">
    <property type="entry name" value="Zn2-C6_fun-type_DNA-bd_sf"/>
</dbReference>
<proteinExistence type="predicted"/>
<protein>
    <recommendedName>
        <fullName evidence="2">Zn(2)-C6 fungal-type domain-containing protein</fullName>
    </recommendedName>
</protein>
<dbReference type="OrthoDB" id="3362851at2759"/>
<name>A0A397VH04_9GLOM</name>